<dbReference type="KEGG" id="bhc:JFL75_00765"/>
<reference evidence="1" key="1">
    <citation type="submission" date="2021-01" db="EMBL/GenBank/DDBJ databases">
        <title>Description of Breznakiella homolactica.</title>
        <authorList>
            <person name="Song Y."/>
            <person name="Brune A."/>
        </authorList>
    </citation>
    <scope>NUCLEOTIDE SEQUENCE</scope>
    <source>
        <strain evidence="1">RmG30</strain>
    </source>
</reference>
<organism evidence="1 2">
    <name type="scientific">Breznakiella homolactica</name>
    <dbReference type="NCBI Taxonomy" id="2798577"/>
    <lineage>
        <taxon>Bacteria</taxon>
        <taxon>Pseudomonadati</taxon>
        <taxon>Spirochaetota</taxon>
        <taxon>Spirochaetia</taxon>
        <taxon>Spirochaetales</taxon>
        <taxon>Breznakiellaceae</taxon>
        <taxon>Breznakiella</taxon>
    </lineage>
</organism>
<proteinExistence type="predicted"/>
<dbReference type="AlphaFoldDB" id="A0A7T8BAY3"/>
<accession>A0A7T8BAY3</accession>
<name>A0A7T8BAY3_9SPIR</name>
<dbReference type="Proteomes" id="UP000595917">
    <property type="component" value="Chromosome"/>
</dbReference>
<keyword evidence="2" id="KW-1185">Reference proteome</keyword>
<gene>
    <name evidence="1" type="ORF">JFL75_00765</name>
</gene>
<evidence type="ECO:0008006" key="3">
    <source>
        <dbReference type="Google" id="ProtNLM"/>
    </source>
</evidence>
<protein>
    <recommendedName>
        <fullName evidence="3">HEAT repeat domain-containing protein</fullName>
    </recommendedName>
</protein>
<evidence type="ECO:0000313" key="2">
    <source>
        <dbReference type="Proteomes" id="UP000595917"/>
    </source>
</evidence>
<sequence>MGLLSSGGVPYNNGMYSVSYLLEHSNLPSPRGNLELLHEFSRQADAAAIKECLAYIKTDTANSPEEFAGMCGIVGYGLYHSDDIPGTVKFLRPYASHGSWRIREAVAIAFQEIAAKGIPPRQGRKDFSKEKNPFLERLLEETAPWIQGNPLEQRALAAAFCEPKLLTNAAANKRILRLLQTITNTFENSGSLSDDEKVLRKTLGYGWSVVIAAQPEEGKKLFESMAGSTNKHIRWIAKENLKKNRLIKMDENWTRKMLSVLEI</sequence>
<dbReference type="EMBL" id="CP067089">
    <property type="protein sequence ID" value="QQO09485.1"/>
    <property type="molecule type" value="Genomic_DNA"/>
</dbReference>
<evidence type="ECO:0000313" key="1">
    <source>
        <dbReference type="EMBL" id="QQO09485.1"/>
    </source>
</evidence>